<dbReference type="AlphaFoldDB" id="A0A914R113"/>
<organism evidence="2 3">
    <name type="scientific">Parascaris equorum</name>
    <name type="common">Equine roundworm</name>
    <dbReference type="NCBI Taxonomy" id="6256"/>
    <lineage>
        <taxon>Eukaryota</taxon>
        <taxon>Metazoa</taxon>
        <taxon>Ecdysozoa</taxon>
        <taxon>Nematoda</taxon>
        <taxon>Chromadorea</taxon>
        <taxon>Rhabditida</taxon>
        <taxon>Spirurina</taxon>
        <taxon>Ascaridomorpha</taxon>
        <taxon>Ascaridoidea</taxon>
        <taxon>Ascarididae</taxon>
        <taxon>Parascaris</taxon>
    </lineage>
</organism>
<dbReference type="SUPFAM" id="SSF56436">
    <property type="entry name" value="C-type lectin-like"/>
    <property type="match status" value="1"/>
</dbReference>
<evidence type="ECO:0000313" key="3">
    <source>
        <dbReference type="WBParaSite" id="PEQ_0000029501-mRNA-1"/>
    </source>
</evidence>
<proteinExistence type="predicted"/>
<evidence type="ECO:0000259" key="1">
    <source>
        <dbReference type="PROSITE" id="PS50041"/>
    </source>
</evidence>
<keyword evidence="2" id="KW-1185">Reference proteome</keyword>
<feature type="domain" description="C-type lectin" evidence="1">
    <location>
        <begin position="1"/>
        <end position="78"/>
    </location>
</feature>
<evidence type="ECO:0000313" key="2">
    <source>
        <dbReference type="Proteomes" id="UP000887564"/>
    </source>
</evidence>
<protein>
    <submittedName>
        <fullName evidence="3">C-type lectin domain-containing protein</fullName>
    </submittedName>
</protein>
<dbReference type="InterPro" id="IPR016187">
    <property type="entry name" value="CTDL_fold"/>
</dbReference>
<dbReference type="Gene3D" id="3.10.100.10">
    <property type="entry name" value="Mannose-Binding Protein A, subunit A"/>
    <property type="match status" value="1"/>
</dbReference>
<reference evidence="3" key="1">
    <citation type="submission" date="2022-11" db="UniProtKB">
        <authorList>
            <consortium name="WormBaseParasite"/>
        </authorList>
    </citation>
    <scope>IDENTIFICATION</scope>
</reference>
<dbReference type="PROSITE" id="PS50041">
    <property type="entry name" value="C_TYPE_LECTIN_2"/>
    <property type="match status" value="1"/>
</dbReference>
<dbReference type="Proteomes" id="UP000887564">
    <property type="component" value="Unplaced"/>
</dbReference>
<dbReference type="Pfam" id="PF00059">
    <property type="entry name" value="Lectin_C"/>
    <property type="match status" value="1"/>
</dbReference>
<dbReference type="WBParaSite" id="PEQ_0000029501-mRNA-1">
    <property type="protein sequence ID" value="PEQ_0000029501-mRNA-1"/>
    <property type="gene ID" value="PEQ_0000029501"/>
</dbReference>
<dbReference type="InterPro" id="IPR016186">
    <property type="entry name" value="C-type_lectin-like/link_sf"/>
</dbReference>
<dbReference type="InterPro" id="IPR001304">
    <property type="entry name" value="C-type_lectin-like"/>
</dbReference>
<sequence>MQELNAINARALAFGVRTYWIGLEKRGRTWLWSNGNAPTFLNWRGREPDGCCGGNVSCAIVGYGNFPGARWDDTSCNRVPPGLNGYFCRMN</sequence>
<name>A0A914R113_PAREQ</name>
<accession>A0A914R113</accession>